<dbReference type="EMBL" id="JACGDA010000042">
    <property type="protein sequence ID" value="MBA6149370.1"/>
    <property type="molecule type" value="Genomic_DNA"/>
</dbReference>
<keyword evidence="1" id="KW-1133">Transmembrane helix</keyword>
<dbReference type="AlphaFoldDB" id="A0A7W2LYF0"/>
<dbReference type="RefSeq" id="WP_182336893.1">
    <property type="nucleotide sequence ID" value="NZ_JACGDA010000042.1"/>
</dbReference>
<evidence type="ECO:0000256" key="1">
    <source>
        <dbReference type="SAM" id="Phobius"/>
    </source>
</evidence>
<evidence type="ECO:0000313" key="3">
    <source>
        <dbReference type="Proteomes" id="UP000577346"/>
    </source>
</evidence>
<evidence type="ECO:0000313" key="2">
    <source>
        <dbReference type="EMBL" id="MBA6149370.1"/>
    </source>
</evidence>
<name>A0A7W2LYF0_9PSED</name>
<organism evidence="2 3">
    <name type="scientific">Pseudomonas juntendi</name>
    <dbReference type="NCBI Taxonomy" id="2666183"/>
    <lineage>
        <taxon>Bacteria</taxon>
        <taxon>Pseudomonadati</taxon>
        <taxon>Pseudomonadota</taxon>
        <taxon>Gammaproteobacteria</taxon>
        <taxon>Pseudomonadales</taxon>
        <taxon>Pseudomonadaceae</taxon>
        <taxon>Pseudomonas</taxon>
    </lineage>
</organism>
<protein>
    <recommendedName>
        <fullName evidence="4">Phage abortive infection protein</fullName>
    </recommendedName>
</protein>
<accession>A0A7W2LYF0</accession>
<sequence>MSKNKMSKGLWVGLVSAFIVFILSPAIIALALYYVNLGNISHKPDDWGAFGSLLSGVFTYIAAIGTLGTLFFLVYQQGKNNEIINRQLALQTFEEYEKHRKLFFEKLAEIESHYDGKIRFPQRERVYSSIFHMNSPSAMHYVLSTDENNPNARPKDLTDCLHKYKKISEMLSDYKSFNNCISIIIETLDLSYDLGIAAEHEIRDGQILWFDTPTALNINEIGAAIERIERTLNTVLFMSNNKPVASIYHKAQSHLFREFVLGHMSEHRNRFPVTIVGHS</sequence>
<dbReference type="Proteomes" id="UP000577346">
    <property type="component" value="Unassembled WGS sequence"/>
</dbReference>
<comment type="caution">
    <text evidence="2">The sequence shown here is derived from an EMBL/GenBank/DDBJ whole genome shotgun (WGS) entry which is preliminary data.</text>
</comment>
<keyword evidence="1" id="KW-0472">Membrane</keyword>
<gene>
    <name evidence="2" type="ORF">H4C15_17915</name>
</gene>
<proteinExistence type="predicted"/>
<reference evidence="2 3" key="1">
    <citation type="submission" date="2020-07" db="EMBL/GenBank/DDBJ databases">
        <title>Diversity of carbapenemase encoding genes among Pseudomonas putida group clinical isolates in a tertiary Brazilian hospital.</title>
        <authorList>
            <person name="Alberto-Lei F."/>
            <person name="Nodari C.S."/>
            <person name="Streling A.P."/>
            <person name="Paulino J.T."/>
            <person name="Bessa-Neto F.O."/>
            <person name="Cayo R."/>
            <person name="Gales A.C."/>
        </authorList>
    </citation>
    <scope>NUCLEOTIDE SEQUENCE [LARGE SCALE GENOMIC DNA]</scope>
    <source>
        <strain evidence="2 3">11213</strain>
    </source>
</reference>
<keyword evidence="1" id="KW-0812">Transmembrane</keyword>
<evidence type="ECO:0008006" key="4">
    <source>
        <dbReference type="Google" id="ProtNLM"/>
    </source>
</evidence>
<feature type="transmembrane region" description="Helical" evidence="1">
    <location>
        <begin position="12"/>
        <end position="35"/>
    </location>
</feature>
<feature type="transmembrane region" description="Helical" evidence="1">
    <location>
        <begin position="47"/>
        <end position="75"/>
    </location>
</feature>